<reference evidence="1" key="1">
    <citation type="submission" date="2016-11" db="EMBL/GenBank/DDBJ databases">
        <authorList>
            <person name="Varghese N."/>
            <person name="Submissions S."/>
        </authorList>
    </citation>
    <scope>NUCLEOTIDE SEQUENCE [LARGE SCALE GENOMIC DNA]</scope>
    <source>
        <strain evidence="1">DSM 16785</strain>
    </source>
</reference>
<dbReference type="EMBL" id="FQUI01000001">
    <property type="protein sequence ID" value="SHE27894.1"/>
    <property type="molecule type" value="Genomic_DNA"/>
</dbReference>
<dbReference type="RefSeq" id="WP_072862271.1">
    <property type="nucleotide sequence ID" value="NZ_FQUI01000001.1"/>
</dbReference>
<gene>
    <name evidence="1" type="ORF">SAMN02745164_00091</name>
</gene>
<evidence type="ECO:0000313" key="1">
    <source>
        <dbReference type="EMBL" id="SHE27894.1"/>
    </source>
</evidence>
<dbReference type="OrthoDB" id="46735at2"/>
<protein>
    <submittedName>
        <fullName evidence="1">Uncharacterized protein</fullName>
    </submittedName>
</protein>
<organism evidence="1 2">
    <name type="scientific">Marinitoga hydrogenitolerans (strain DSM 16785 / JCM 12826 / AT1271)</name>
    <dbReference type="NCBI Taxonomy" id="1122195"/>
    <lineage>
        <taxon>Bacteria</taxon>
        <taxon>Thermotogati</taxon>
        <taxon>Thermotogota</taxon>
        <taxon>Thermotogae</taxon>
        <taxon>Petrotogales</taxon>
        <taxon>Petrotogaceae</taxon>
        <taxon>Marinitoga</taxon>
    </lineage>
</organism>
<sequence length="179" mass="21896">MKKRIIIILLLLSSYVFSENILNYYLNNFDKLNKAELNKILNTTESSKNGLNKIIHGSVLVKKAKHEWFLPLKYYYLYSGMLEMKEVVKENFDNLIYRYIRGKTAFEILSYDFARKIFINDFEYIYIRVNDDFKNKFDFGEVLYKLYRIYEFDNKEKAKSLLKKLKEYPNYYRLIYYEK</sequence>
<dbReference type="STRING" id="1122195.SAMN02745164_00091"/>
<proteinExistence type="predicted"/>
<comment type="caution">
    <text evidence="1">The sequence shown here is derived from an EMBL/GenBank/DDBJ whole genome shotgun (WGS) entry which is preliminary data.</text>
</comment>
<name>A0A1M4S6Q4_MARH1</name>
<dbReference type="Proteomes" id="UP000184334">
    <property type="component" value="Unassembled WGS sequence"/>
</dbReference>
<keyword evidence="2" id="KW-1185">Reference proteome</keyword>
<accession>A0A1M4S6Q4</accession>
<evidence type="ECO:0000313" key="2">
    <source>
        <dbReference type="Proteomes" id="UP000184334"/>
    </source>
</evidence>
<dbReference type="AlphaFoldDB" id="A0A1M4S6Q4"/>